<reference evidence="14 15" key="1">
    <citation type="submission" date="2014-02" db="EMBL/GenBank/DDBJ databases">
        <title>Comparative genomics and transcriptomics to identify genetic mechanisms underlying the emergence of carbapenem resistant Acinetobacter baumannii (CRAb).</title>
        <authorList>
            <person name="Harris A.D."/>
            <person name="Johnson K.J."/>
            <person name="George J."/>
            <person name="Shefchek K."/>
            <person name="Daugherty S.C."/>
            <person name="Parankush S."/>
            <person name="Sadzewicz L."/>
            <person name="Tallon L."/>
            <person name="Sengamalay N."/>
            <person name="Hazen T.H."/>
            <person name="Rasko D.A."/>
        </authorList>
    </citation>
    <scope>NUCLEOTIDE SEQUENCE [LARGE SCALE GENOMIC DNA]</scope>
    <source>
        <strain evidence="14 15">625974</strain>
    </source>
</reference>
<evidence type="ECO:0000259" key="12">
    <source>
        <dbReference type="Pfam" id="PF00593"/>
    </source>
</evidence>
<keyword evidence="9 10" id="KW-0998">Cell outer membrane</keyword>
<evidence type="ECO:0000256" key="11">
    <source>
        <dbReference type="RuleBase" id="RU003357"/>
    </source>
</evidence>
<protein>
    <submittedName>
        <fullName evidence="14">TonB dependent receptor family protein</fullName>
    </submittedName>
</protein>
<evidence type="ECO:0000259" key="13">
    <source>
        <dbReference type="Pfam" id="PF07715"/>
    </source>
</evidence>
<dbReference type="GO" id="GO:0006811">
    <property type="term" value="P:monoatomic ion transport"/>
    <property type="evidence" value="ECO:0007669"/>
    <property type="project" value="UniProtKB-KW"/>
</dbReference>
<feature type="domain" description="TonB-dependent receptor plug" evidence="13">
    <location>
        <begin position="53"/>
        <end position="159"/>
    </location>
</feature>
<dbReference type="InterPro" id="IPR012910">
    <property type="entry name" value="Plug_dom"/>
</dbReference>
<dbReference type="CDD" id="cd01347">
    <property type="entry name" value="ligand_gated_channel"/>
    <property type="match status" value="1"/>
</dbReference>
<dbReference type="PROSITE" id="PS52016">
    <property type="entry name" value="TONB_DEPENDENT_REC_3"/>
    <property type="match status" value="1"/>
</dbReference>
<name>A0A009Q0S0_ACIBA</name>
<accession>A0A009Q0S0</accession>
<dbReference type="InterPro" id="IPR037066">
    <property type="entry name" value="Plug_dom_sf"/>
</dbReference>
<dbReference type="EMBL" id="JEXD01000007">
    <property type="protein sequence ID" value="EXC08381.1"/>
    <property type="molecule type" value="Genomic_DNA"/>
</dbReference>
<evidence type="ECO:0000256" key="2">
    <source>
        <dbReference type="ARBA" id="ARBA00022448"/>
    </source>
</evidence>
<organism evidence="14 15">
    <name type="scientific">Acinetobacter baumannii 625974</name>
    <dbReference type="NCBI Taxonomy" id="1310607"/>
    <lineage>
        <taxon>Bacteria</taxon>
        <taxon>Pseudomonadati</taxon>
        <taxon>Pseudomonadota</taxon>
        <taxon>Gammaproteobacteria</taxon>
        <taxon>Moraxellales</taxon>
        <taxon>Moraxellaceae</taxon>
        <taxon>Acinetobacter</taxon>
        <taxon>Acinetobacter calcoaceticus/baumannii complex</taxon>
    </lineage>
</organism>
<dbReference type="InterPro" id="IPR036942">
    <property type="entry name" value="Beta-barrel_TonB_sf"/>
</dbReference>
<dbReference type="Pfam" id="PF00593">
    <property type="entry name" value="TonB_dep_Rec_b-barrel"/>
    <property type="match status" value="1"/>
</dbReference>
<keyword evidence="2 10" id="KW-0813">Transport</keyword>
<keyword evidence="3 10" id="KW-1134">Transmembrane beta strand</keyword>
<evidence type="ECO:0000313" key="15">
    <source>
        <dbReference type="Proteomes" id="UP000021108"/>
    </source>
</evidence>
<dbReference type="PANTHER" id="PTHR30069:SF53">
    <property type="entry name" value="COLICIN I RECEPTOR-RELATED"/>
    <property type="match status" value="1"/>
</dbReference>
<dbReference type="Gene3D" id="2.40.170.20">
    <property type="entry name" value="TonB-dependent receptor, beta-barrel domain"/>
    <property type="match status" value="1"/>
</dbReference>
<proteinExistence type="inferred from homology"/>
<keyword evidence="14" id="KW-0675">Receptor</keyword>
<dbReference type="InterPro" id="IPR039426">
    <property type="entry name" value="TonB-dep_rcpt-like"/>
</dbReference>
<dbReference type="GO" id="GO:0015889">
    <property type="term" value="P:cobalamin transport"/>
    <property type="evidence" value="ECO:0007669"/>
    <property type="project" value="TreeGrafter"/>
</dbReference>
<evidence type="ECO:0000256" key="8">
    <source>
        <dbReference type="ARBA" id="ARBA00023136"/>
    </source>
</evidence>
<evidence type="ECO:0000256" key="10">
    <source>
        <dbReference type="PROSITE-ProRule" id="PRU01360"/>
    </source>
</evidence>
<evidence type="ECO:0000256" key="5">
    <source>
        <dbReference type="ARBA" id="ARBA00022729"/>
    </source>
</evidence>
<dbReference type="GO" id="GO:0009279">
    <property type="term" value="C:cell outer membrane"/>
    <property type="evidence" value="ECO:0007669"/>
    <property type="project" value="UniProtKB-SubCell"/>
</dbReference>
<keyword evidence="7 11" id="KW-0798">TonB box</keyword>
<keyword evidence="6" id="KW-0406">Ion transport</keyword>
<dbReference type="PROSITE" id="PS51257">
    <property type="entry name" value="PROKAR_LIPOPROTEIN"/>
    <property type="match status" value="1"/>
</dbReference>
<keyword evidence="8 10" id="KW-0472">Membrane</keyword>
<evidence type="ECO:0000256" key="7">
    <source>
        <dbReference type="ARBA" id="ARBA00023077"/>
    </source>
</evidence>
<evidence type="ECO:0000256" key="6">
    <source>
        <dbReference type="ARBA" id="ARBA00023065"/>
    </source>
</evidence>
<evidence type="ECO:0000256" key="9">
    <source>
        <dbReference type="ARBA" id="ARBA00023237"/>
    </source>
</evidence>
<dbReference type="PANTHER" id="PTHR30069">
    <property type="entry name" value="TONB-DEPENDENT OUTER MEMBRANE RECEPTOR"/>
    <property type="match status" value="1"/>
</dbReference>
<evidence type="ECO:0000256" key="4">
    <source>
        <dbReference type="ARBA" id="ARBA00022692"/>
    </source>
</evidence>
<dbReference type="Proteomes" id="UP000021108">
    <property type="component" value="Unassembled WGS sequence"/>
</dbReference>
<sequence length="624" mass="68363">MEHVMSKSFQPTRLVGAIAIAMGCSPVIFAEDATDATQLDPIVITASKSAEKASEVPARISIIEPKIVEQSPIAELPHLLMSDAAINMVQSGGLGQTSSIFIRGTNSEHALILRDGARLNTASTGAANLAFIDTTDIKQIEILKGPASVLYGTDAIGGVVQIISKTPEKTSAFVTGEIGENKTYKSIVGADLAENGFYAQVRGQRLESDGSRITDLKGNDIKKASYDQKGFSTKVGVEKEDFGASVDYTQNEGTSQYDTFRYDGSLTSQDFKNELLNIRGRVNLNSDISLNARLSQFKDELDQNGSRDFVHSTTKEAEVYGKWQFTSSQNVLAGVTHQNIDGDVLSYGSPYDEDVNSTGYFVQHQYQNNGLNTQVGVRVEDNEKYGTHTVAQGAIRYQLLPLTSIYANIGSAFKAPTLNDMYGSGGNPNLKPEESISYEVGIDQKLNYNISTGLSAYYTKIDNLIESRCITVCNGDWINTFPVYQNINIDKASMRGGEVYANWSRDDLFIKSSYNYVKAINDETDQELSRRPRQSFTVSTGLQNEHYGLSISLSAKSKAKDYKQDTPGYTTVDFNGYWNATPNVKLFTNIQNIGDVKYKTASYDKGIYYVNGGRLASAGVTLSY</sequence>
<dbReference type="Gene3D" id="2.170.130.10">
    <property type="entry name" value="TonB-dependent receptor, plug domain"/>
    <property type="match status" value="1"/>
</dbReference>
<evidence type="ECO:0000256" key="1">
    <source>
        <dbReference type="ARBA" id="ARBA00004571"/>
    </source>
</evidence>
<evidence type="ECO:0000313" key="14">
    <source>
        <dbReference type="EMBL" id="EXC08381.1"/>
    </source>
</evidence>
<keyword evidence="4 10" id="KW-0812">Transmembrane</keyword>
<dbReference type="PATRIC" id="fig|1310607.3.peg.1313"/>
<dbReference type="InterPro" id="IPR000531">
    <property type="entry name" value="Beta-barrel_TonB"/>
</dbReference>
<gene>
    <name evidence="14" type="ORF">J506_1359</name>
</gene>
<keyword evidence="5" id="KW-0732">Signal</keyword>
<comment type="similarity">
    <text evidence="10 11">Belongs to the TonB-dependent receptor family.</text>
</comment>
<dbReference type="AlphaFoldDB" id="A0A009Q0S0"/>
<dbReference type="SUPFAM" id="SSF56935">
    <property type="entry name" value="Porins"/>
    <property type="match status" value="1"/>
</dbReference>
<evidence type="ECO:0000256" key="3">
    <source>
        <dbReference type="ARBA" id="ARBA00022452"/>
    </source>
</evidence>
<feature type="domain" description="TonB-dependent receptor-like beta-barrel" evidence="12">
    <location>
        <begin position="219"/>
        <end position="593"/>
    </location>
</feature>
<comment type="caution">
    <text evidence="14">The sequence shown here is derived from an EMBL/GenBank/DDBJ whole genome shotgun (WGS) entry which is preliminary data.</text>
</comment>
<dbReference type="Pfam" id="PF07715">
    <property type="entry name" value="Plug"/>
    <property type="match status" value="1"/>
</dbReference>
<comment type="subcellular location">
    <subcellularLocation>
        <location evidence="1 10">Cell outer membrane</location>
        <topology evidence="1 10">Multi-pass membrane protein</topology>
    </subcellularLocation>
</comment>